<dbReference type="InterPro" id="IPR000086">
    <property type="entry name" value="NUDIX_hydrolase_dom"/>
</dbReference>
<evidence type="ECO:0000313" key="9">
    <source>
        <dbReference type="EMBL" id="MDY0748447.1"/>
    </source>
</evidence>
<evidence type="ECO:0000256" key="6">
    <source>
        <dbReference type="ARBA" id="ARBA00032162"/>
    </source>
</evidence>
<dbReference type="Gene3D" id="3.90.79.10">
    <property type="entry name" value="Nucleoside Triphosphate Pyrophosphohydrolase"/>
    <property type="match status" value="1"/>
</dbReference>
<evidence type="ECO:0000256" key="3">
    <source>
        <dbReference type="ARBA" id="ARBA00007275"/>
    </source>
</evidence>
<comment type="catalytic activity">
    <reaction evidence="1">
        <text>GDP-alpha-D-mannose + H2O = alpha-D-mannose 1-phosphate + GMP + 2 H(+)</text>
        <dbReference type="Rhea" id="RHEA:27978"/>
        <dbReference type="ChEBI" id="CHEBI:15377"/>
        <dbReference type="ChEBI" id="CHEBI:15378"/>
        <dbReference type="ChEBI" id="CHEBI:57527"/>
        <dbReference type="ChEBI" id="CHEBI:58115"/>
        <dbReference type="ChEBI" id="CHEBI:58409"/>
    </reaction>
</comment>
<organism evidence="9 10">
    <name type="scientific">Roseateles agri</name>
    <dbReference type="NCBI Taxonomy" id="3098619"/>
    <lineage>
        <taxon>Bacteria</taxon>
        <taxon>Pseudomonadati</taxon>
        <taxon>Pseudomonadota</taxon>
        <taxon>Betaproteobacteria</taxon>
        <taxon>Burkholderiales</taxon>
        <taxon>Sphaerotilaceae</taxon>
        <taxon>Roseateles</taxon>
    </lineage>
</organism>
<comment type="caution">
    <text evidence="9">The sequence shown here is derived from an EMBL/GenBank/DDBJ whole genome shotgun (WGS) entry which is preliminary data.</text>
</comment>
<dbReference type="CDD" id="cd24161">
    <property type="entry name" value="NUDIX_ADPRase_Ndx2"/>
    <property type="match status" value="1"/>
</dbReference>
<gene>
    <name evidence="9" type="ORF">SNE35_28365</name>
</gene>
<protein>
    <recommendedName>
        <fullName evidence="4">GDP-mannose pyrophosphatase</fullName>
    </recommendedName>
    <alternativeName>
        <fullName evidence="6">GDP-mannose hydrolase</fullName>
    </alternativeName>
    <alternativeName>
        <fullName evidence="7">GDPMK</fullName>
    </alternativeName>
</protein>
<comment type="similarity">
    <text evidence="3">Belongs to the Nudix hydrolase family. NudK subfamily.</text>
</comment>
<evidence type="ECO:0000256" key="7">
    <source>
        <dbReference type="ARBA" id="ARBA00032272"/>
    </source>
</evidence>
<dbReference type="PANTHER" id="PTHR11839">
    <property type="entry name" value="UDP/ADP-SUGAR PYROPHOSPHATASE"/>
    <property type="match status" value="1"/>
</dbReference>
<dbReference type="EMBL" id="JAXCLA010000010">
    <property type="protein sequence ID" value="MDY0748447.1"/>
    <property type="molecule type" value="Genomic_DNA"/>
</dbReference>
<dbReference type="Proteomes" id="UP001285263">
    <property type="component" value="Unassembled WGS sequence"/>
</dbReference>
<proteinExistence type="inferred from homology"/>
<dbReference type="RefSeq" id="WP_320426415.1">
    <property type="nucleotide sequence ID" value="NZ_JAXCLA010000010.1"/>
</dbReference>
<evidence type="ECO:0000313" key="10">
    <source>
        <dbReference type="Proteomes" id="UP001285263"/>
    </source>
</evidence>
<evidence type="ECO:0000256" key="4">
    <source>
        <dbReference type="ARBA" id="ARBA00016377"/>
    </source>
</evidence>
<dbReference type="PROSITE" id="PS51462">
    <property type="entry name" value="NUDIX"/>
    <property type="match status" value="1"/>
</dbReference>
<evidence type="ECO:0000256" key="1">
    <source>
        <dbReference type="ARBA" id="ARBA00000847"/>
    </source>
</evidence>
<keyword evidence="10" id="KW-1185">Reference proteome</keyword>
<sequence>MSDDNTTPPEIRTTASKLVYRNRWMSVREDSIVRPDGQPGIYGVVEKADFACIAAMHGGKIWLVEQYRYPVGRRFWELPQGSWEDKPDVDPLVLARAELQEETGLAASTMIHVARLFQAYGYSTQAFNLFLASDLTQGETDLDAEEQGLIARAFDIAEVQRMIVEGQIVDVTTVAAFGMLRLKGLV</sequence>
<accession>A0ABU5DQ39</accession>
<name>A0ABU5DQ39_9BURK</name>
<dbReference type="Pfam" id="PF00293">
    <property type="entry name" value="NUDIX"/>
    <property type="match status" value="1"/>
</dbReference>
<evidence type="ECO:0000256" key="2">
    <source>
        <dbReference type="ARBA" id="ARBA00001946"/>
    </source>
</evidence>
<keyword evidence="5 9" id="KW-0378">Hydrolase</keyword>
<evidence type="ECO:0000256" key="5">
    <source>
        <dbReference type="ARBA" id="ARBA00022801"/>
    </source>
</evidence>
<dbReference type="SUPFAM" id="SSF55811">
    <property type="entry name" value="Nudix"/>
    <property type="match status" value="1"/>
</dbReference>
<reference evidence="9 10" key="1">
    <citation type="submission" date="2023-11" db="EMBL/GenBank/DDBJ databases">
        <title>Paucibacter sp. nov., isolated from fresh soil in Korea.</title>
        <authorList>
            <person name="Le N.T.T."/>
        </authorList>
    </citation>
    <scope>NUCLEOTIDE SEQUENCE [LARGE SCALE GENOMIC DNA]</scope>
    <source>
        <strain evidence="9 10">R3-3</strain>
    </source>
</reference>
<dbReference type="GO" id="GO:0016787">
    <property type="term" value="F:hydrolase activity"/>
    <property type="evidence" value="ECO:0007669"/>
    <property type="project" value="UniProtKB-KW"/>
</dbReference>
<feature type="domain" description="Nudix hydrolase" evidence="8">
    <location>
        <begin position="45"/>
        <end position="176"/>
    </location>
</feature>
<dbReference type="InterPro" id="IPR015797">
    <property type="entry name" value="NUDIX_hydrolase-like_dom_sf"/>
</dbReference>
<evidence type="ECO:0000259" key="8">
    <source>
        <dbReference type="PROSITE" id="PS51462"/>
    </source>
</evidence>
<comment type="cofactor">
    <cofactor evidence="2">
        <name>Mg(2+)</name>
        <dbReference type="ChEBI" id="CHEBI:18420"/>
    </cofactor>
</comment>
<dbReference type="PANTHER" id="PTHR11839:SF18">
    <property type="entry name" value="NUDIX HYDROLASE DOMAIN-CONTAINING PROTEIN"/>
    <property type="match status" value="1"/>
</dbReference>